<accession>A0ABR1U5N3</accession>
<protein>
    <submittedName>
        <fullName evidence="1">Uncharacterized protein</fullName>
    </submittedName>
</protein>
<comment type="caution">
    <text evidence="1">The sequence shown here is derived from an EMBL/GenBank/DDBJ whole genome shotgun (WGS) entry which is preliminary data.</text>
</comment>
<keyword evidence="2" id="KW-1185">Reference proteome</keyword>
<reference evidence="1 2" key="1">
    <citation type="submission" date="2023-01" db="EMBL/GenBank/DDBJ databases">
        <title>Analysis of 21 Apiospora genomes using comparative genomics revels a genus with tremendous synthesis potential of carbohydrate active enzymes and secondary metabolites.</title>
        <authorList>
            <person name="Sorensen T."/>
        </authorList>
    </citation>
    <scope>NUCLEOTIDE SEQUENCE [LARGE SCALE GENOMIC DNA]</scope>
    <source>
        <strain evidence="1 2">CBS 83171</strain>
    </source>
</reference>
<evidence type="ECO:0000313" key="2">
    <source>
        <dbReference type="Proteomes" id="UP001446871"/>
    </source>
</evidence>
<organism evidence="1 2">
    <name type="scientific">Apiospora saccharicola</name>
    <dbReference type="NCBI Taxonomy" id="335842"/>
    <lineage>
        <taxon>Eukaryota</taxon>
        <taxon>Fungi</taxon>
        <taxon>Dikarya</taxon>
        <taxon>Ascomycota</taxon>
        <taxon>Pezizomycotina</taxon>
        <taxon>Sordariomycetes</taxon>
        <taxon>Xylariomycetidae</taxon>
        <taxon>Amphisphaeriales</taxon>
        <taxon>Apiosporaceae</taxon>
        <taxon>Apiospora</taxon>
    </lineage>
</organism>
<dbReference type="EMBL" id="JAQQWM010000008">
    <property type="protein sequence ID" value="KAK8054208.1"/>
    <property type="molecule type" value="Genomic_DNA"/>
</dbReference>
<name>A0ABR1U5N3_9PEZI</name>
<proteinExistence type="predicted"/>
<sequence length="106" mass="12511">MAWNAADRSWDEVYRAAQSFKVRKQVLKPQDIDKAYPPRKMSVEPWRMEFAALVSLWQPLLPFGLVTPSDLLTPADDIHEYTVKFPPFFHHESSHVPHFMLVFWNQ</sequence>
<evidence type="ECO:0000313" key="1">
    <source>
        <dbReference type="EMBL" id="KAK8054208.1"/>
    </source>
</evidence>
<dbReference type="Proteomes" id="UP001446871">
    <property type="component" value="Unassembled WGS sequence"/>
</dbReference>
<gene>
    <name evidence="1" type="ORF">PG996_013509</name>
</gene>